<dbReference type="InterPro" id="IPR016177">
    <property type="entry name" value="DNA-bd_dom_sf"/>
</dbReference>
<dbReference type="PROSITE" id="PS51050">
    <property type="entry name" value="ZF_CW"/>
    <property type="match status" value="1"/>
</dbReference>
<feature type="compositionally biased region" description="Basic residues" evidence="9">
    <location>
        <begin position="173"/>
        <end position="182"/>
    </location>
</feature>
<dbReference type="AlphaFoldDB" id="A0AAD8LGT5"/>
<evidence type="ECO:0000256" key="4">
    <source>
        <dbReference type="ARBA" id="ARBA00022833"/>
    </source>
</evidence>
<keyword evidence="5" id="KW-0805">Transcription regulation</keyword>
<dbReference type="GO" id="GO:0008270">
    <property type="term" value="F:zinc ion binding"/>
    <property type="evidence" value="ECO:0007669"/>
    <property type="project" value="UniProtKB-KW"/>
</dbReference>
<dbReference type="Pfam" id="PF07496">
    <property type="entry name" value="zf-CW"/>
    <property type="match status" value="1"/>
</dbReference>
<evidence type="ECO:0000256" key="2">
    <source>
        <dbReference type="ARBA" id="ARBA00022723"/>
    </source>
</evidence>
<evidence type="ECO:0000256" key="5">
    <source>
        <dbReference type="ARBA" id="ARBA00023015"/>
    </source>
</evidence>
<feature type="domain" description="CW-type" evidence="11">
    <location>
        <begin position="25"/>
        <end position="80"/>
    </location>
</feature>
<accession>A0AAD8LGT5</accession>
<keyword evidence="6" id="KW-0238">DNA-binding</keyword>
<keyword evidence="2" id="KW-0479">Metal-binding</keyword>
<dbReference type="PANTHER" id="PTHR12396">
    <property type="entry name" value="METHYL-CPG BINDING PROTEIN, MBD"/>
    <property type="match status" value="1"/>
</dbReference>
<evidence type="ECO:0000256" key="8">
    <source>
        <dbReference type="ARBA" id="ARBA00023242"/>
    </source>
</evidence>
<proteinExistence type="predicted"/>
<keyword evidence="8" id="KW-0539">Nucleus</keyword>
<dbReference type="Pfam" id="PF01429">
    <property type="entry name" value="MBD"/>
    <property type="match status" value="1"/>
</dbReference>
<keyword evidence="13" id="KW-1185">Reference proteome</keyword>
<dbReference type="PROSITE" id="PS50982">
    <property type="entry name" value="MBD"/>
    <property type="match status" value="1"/>
</dbReference>
<evidence type="ECO:0000256" key="1">
    <source>
        <dbReference type="ARBA" id="ARBA00004123"/>
    </source>
</evidence>
<comment type="caution">
    <text evidence="12">The sequence shown here is derived from an EMBL/GenBank/DDBJ whole genome shotgun (WGS) entry which is preliminary data.</text>
</comment>
<evidence type="ECO:0000256" key="9">
    <source>
        <dbReference type="SAM" id="MobiDB-lite"/>
    </source>
</evidence>
<keyword evidence="4" id="KW-0862">Zinc</keyword>
<dbReference type="InterPro" id="IPR011124">
    <property type="entry name" value="Znf_CW"/>
</dbReference>
<evidence type="ECO:0000259" key="10">
    <source>
        <dbReference type="PROSITE" id="PS50982"/>
    </source>
</evidence>
<dbReference type="GO" id="GO:0003677">
    <property type="term" value="F:DNA binding"/>
    <property type="evidence" value="ECO:0007669"/>
    <property type="project" value="UniProtKB-KW"/>
</dbReference>
<dbReference type="SMART" id="SM00391">
    <property type="entry name" value="MBD"/>
    <property type="match status" value="1"/>
</dbReference>
<dbReference type="Proteomes" id="UP001229421">
    <property type="component" value="Unassembled WGS sequence"/>
</dbReference>
<feature type="domain" description="MBD" evidence="10">
    <location>
        <begin position="86"/>
        <end position="156"/>
    </location>
</feature>
<keyword evidence="7" id="KW-0804">Transcription</keyword>
<protein>
    <submittedName>
        <fullName evidence="12">Uncharacterized protein</fullName>
    </submittedName>
</protein>
<gene>
    <name evidence="12" type="ORF">QVD17_03049</name>
</gene>
<dbReference type="GO" id="GO:0005634">
    <property type="term" value="C:nucleus"/>
    <property type="evidence" value="ECO:0007669"/>
    <property type="project" value="UniProtKB-SubCell"/>
</dbReference>
<evidence type="ECO:0000313" key="12">
    <source>
        <dbReference type="EMBL" id="KAK1437260.1"/>
    </source>
</evidence>
<evidence type="ECO:0000259" key="11">
    <source>
        <dbReference type="PROSITE" id="PS51050"/>
    </source>
</evidence>
<dbReference type="SUPFAM" id="SSF54171">
    <property type="entry name" value="DNA-binding domain"/>
    <property type="match status" value="1"/>
</dbReference>
<organism evidence="12 13">
    <name type="scientific">Tagetes erecta</name>
    <name type="common">African marigold</name>
    <dbReference type="NCBI Taxonomy" id="13708"/>
    <lineage>
        <taxon>Eukaryota</taxon>
        <taxon>Viridiplantae</taxon>
        <taxon>Streptophyta</taxon>
        <taxon>Embryophyta</taxon>
        <taxon>Tracheophyta</taxon>
        <taxon>Spermatophyta</taxon>
        <taxon>Magnoliopsida</taxon>
        <taxon>eudicotyledons</taxon>
        <taxon>Gunneridae</taxon>
        <taxon>Pentapetalae</taxon>
        <taxon>asterids</taxon>
        <taxon>campanulids</taxon>
        <taxon>Asterales</taxon>
        <taxon>Asteraceae</taxon>
        <taxon>Asteroideae</taxon>
        <taxon>Heliantheae alliance</taxon>
        <taxon>Tageteae</taxon>
        <taxon>Tagetes</taxon>
    </lineage>
</organism>
<evidence type="ECO:0000256" key="3">
    <source>
        <dbReference type="ARBA" id="ARBA00022771"/>
    </source>
</evidence>
<evidence type="ECO:0000313" key="13">
    <source>
        <dbReference type="Proteomes" id="UP001229421"/>
    </source>
</evidence>
<dbReference type="PANTHER" id="PTHR12396:SF10">
    <property type="entry name" value="METHYL-CPG-BINDING DOMAIN-CONTAINING PROTEIN 1-RELATED"/>
    <property type="match status" value="1"/>
</dbReference>
<feature type="region of interest" description="Disordered" evidence="9">
    <location>
        <begin position="1"/>
        <end position="20"/>
    </location>
</feature>
<reference evidence="12" key="1">
    <citation type="journal article" date="2023" name="bioRxiv">
        <title>Improved chromosome-level genome assembly for marigold (Tagetes erecta).</title>
        <authorList>
            <person name="Jiang F."/>
            <person name="Yuan L."/>
            <person name="Wang S."/>
            <person name="Wang H."/>
            <person name="Xu D."/>
            <person name="Wang A."/>
            <person name="Fan W."/>
        </authorList>
    </citation>
    <scope>NUCLEOTIDE SEQUENCE</scope>
    <source>
        <strain evidence="12">WSJ</strain>
        <tissue evidence="12">Leaf</tissue>
    </source>
</reference>
<comment type="subcellular location">
    <subcellularLocation>
        <location evidence="1">Nucleus</location>
    </subcellularLocation>
</comment>
<evidence type="ECO:0000256" key="6">
    <source>
        <dbReference type="ARBA" id="ARBA00023125"/>
    </source>
</evidence>
<feature type="region of interest" description="Disordered" evidence="9">
    <location>
        <begin position="162"/>
        <end position="182"/>
    </location>
</feature>
<dbReference type="EMBL" id="JAUHHV010000001">
    <property type="protein sequence ID" value="KAK1437260.1"/>
    <property type="molecule type" value="Genomic_DNA"/>
</dbReference>
<sequence length="182" mass="20655">MDNQAESSSPETNKTPKSQSSMTSASVIVAFAVQCNNCYQWRKIATEEQFEDFRCNQTADPFVCNKLPGFTCEKPADISVDSSQVWVMDKPNIPKTPNGFKRITTLRGNYSKVDVQYLTPDGKKIRGTPGMVSYLQEHPEYNHLSLSDFCYEAPKIVRDTVPKHALKNPADRSRRRKKRSKS</sequence>
<evidence type="ECO:0000256" key="7">
    <source>
        <dbReference type="ARBA" id="ARBA00023163"/>
    </source>
</evidence>
<dbReference type="Gene3D" id="3.30.890.10">
    <property type="entry name" value="Methyl-cpg-binding Protein 2, Chain A"/>
    <property type="match status" value="1"/>
</dbReference>
<keyword evidence="3" id="KW-0863">Zinc-finger</keyword>
<name>A0AAD8LGT5_TARER</name>
<dbReference type="InterPro" id="IPR001739">
    <property type="entry name" value="Methyl_CpG_DNA-bd"/>
</dbReference>